<keyword evidence="6" id="KW-0234">DNA repair</keyword>
<evidence type="ECO:0000256" key="1">
    <source>
        <dbReference type="ARBA" id="ARBA00005898"/>
    </source>
</evidence>
<name>A0A9D6HR56_9BACT</name>
<dbReference type="EMBL" id="JACOYY010000072">
    <property type="protein sequence ID" value="MBI2052534.1"/>
    <property type="molecule type" value="Genomic_DNA"/>
</dbReference>
<dbReference type="Pfam" id="PF07499">
    <property type="entry name" value="RuvA_C"/>
    <property type="match status" value="1"/>
</dbReference>
<dbReference type="SUPFAM" id="SSF53244">
    <property type="entry name" value="MurD-like peptide ligases, peptide-binding domain"/>
    <property type="match status" value="1"/>
</dbReference>
<dbReference type="Pfam" id="PF08245">
    <property type="entry name" value="Mur_ligase_M"/>
    <property type="match status" value="1"/>
</dbReference>
<evidence type="ECO:0000256" key="3">
    <source>
        <dbReference type="ARBA" id="ARBA00022763"/>
    </source>
</evidence>
<evidence type="ECO:0000313" key="10">
    <source>
        <dbReference type="Proteomes" id="UP000786662"/>
    </source>
</evidence>
<dbReference type="GO" id="GO:0071555">
    <property type="term" value="P:cell wall organization"/>
    <property type="evidence" value="ECO:0007669"/>
    <property type="project" value="UniProtKB-KW"/>
</dbReference>
<evidence type="ECO:0000256" key="4">
    <source>
        <dbReference type="ARBA" id="ARBA00023125"/>
    </source>
</evidence>
<dbReference type="GO" id="GO:0006310">
    <property type="term" value="P:DNA recombination"/>
    <property type="evidence" value="ECO:0007669"/>
    <property type="project" value="UniProtKB-KW"/>
</dbReference>
<dbReference type="PANTHER" id="PTHR23135:SF4">
    <property type="entry name" value="UDP-N-ACETYLMURAMOYL-L-ALANYL-D-GLUTAMATE--2,6-DIAMINOPIMELATE LIGASE MURE HOMOLOG, CHLOROPLASTIC"/>
    <property type="match status" value="1"/>
</dbReference>
<feature type="non-terminal residue" evidence="9">
    <location>
        <position position="547"/>
    </location>
</feature>
<accession>A0A9D6HR56</accession>
<dbReference type="InterPro" id="IPR004101">
    <property type="entry name" value="Mur_ligase_C"/>
</dbReference>
<keyword evidence="7" id="KW-0961">Cell wall biogenesis/degradation</keyword>
<keyword evidence="2" id="KW-0963">Cytoplasm</keyword>
<dbReference type="Pfam" id="PF02875">
    <property type="entry name" value="Mur_ligase_C"/>
    <property type="match status" value="1"/>
</dbReference>
<keyword evidence="3" id="KW-0227">DNA damage</keyword>
<dbReference type="InterPro" id="IPR010994">
    <property type="entry name" value="RuvA_2-like"/>
</dbReference>
<dbReference type="CDD" id="cd14332">
    <property type="entry name" value="UBA_RuvA_C"/>
    <property type="match status" value="1"/>
</dbReference>
<dbReference type="InterPro" id="IPR013221">
    <property type="entry name" value="Mur_ligase_cen"/>
</dbReference>
<dbReference type="Gene3D" id="1.10.8.10">
    <property type="entry name" value="DNA helicase RuvA subunit, C-terminal domain"/>
    <property type="match status" value="1"/>
</dbReference>
<proteinExistence type="inferred from homology"/>
<dbReference type="Gene3D" id="2.40.50.140">
    <property type="entry name" value="Nucleic acid-binding proteins"/>
    <property type="match status" value="1"/>
</dbReference>
<dbReference type="InterPro" id="IPR036615">
    <property type="entry name" value="Mur_ligase_C_dom_sf"/>
</dbReference>
<keyword evidence="7" id="KW-0131">Cell cycle</keyword>
<evidence type="ECO:0000256" key="6">
    <source>
        <dbReference type="ARBA" id="ARBA00023204"/>
    </source>
</evidence>
<dbReference type="GO" id="GO:0005737">
    <property type="term" value="C:cytoplasm"/>
    <property type="evidence" value="ECO:0007669"/>
    <property type="project" value="UniProtKB-SubCell"/>
</dbReference>
<dbReference type="AlphaFoldDB" id="A0A9D6HR56"/>
<evidence type="ECO:0000259" key="8">
    <source>
        <dbReference type="SMART" id="SM00278"/>
    </source>
</evidence>
<dbReference type="InterPro" id="IPR005761">
    <property type="entry name" value="UDP-N-AcMur-Glu-dNH2Pim_ligase"/>
</dbReference>
<comment type="caution">
    <text evidence="9">The sequence shown here is derived from an EMBL/GenBank/DDBJ whole genome shotgun (WGS) entry which is preliminary data.</text>
</comment>
<keyword evidence="7" id="KW-0133">Cell shape</keyword>
<dbReference type="GO" id="GO:0006281">
    <property type="term" value="P:DNA repair"/>
    <property type="evidence" value="ECO:0007669"/>
    <property type="project" value="UniProtKB-KW"/>
</dbReference>
<dbReference type="GO" id="GO:0003677">
    <property type="term" value="F:DNA binding"/>
    <property type="evidence" value="ECO:0007669"/>
    <property type="project" value="UniProtKB-KW"/>
</dbReference>
<sequence length="547" mass="60681">MIGYLEGELIKKYDRRCILKCGQLGYRIFMASGALSKLQENVDTVKVFTHPHVREDVQELYGFLNPEELELFEMLITVSGVGPKSALAIMDEVPFEMLVASITRGEEGVLRKVSGVGQKTAQKIIIDLKTKALALATLATEAASQTVSEDVDILEALQSLGYSAYQAREAIKKIPAETKGVSQEIIKKLVPATVWNSLHWCVALAGAVKNRFPSRDLVVIGVTGTNGKSTVVQLVHEIFSGFGLNVASTSSIRFRIKNQEEINKLKMTMPGRFALQDFLRHAARAGCQYAILEVTSEGLSQNRAAFINFDAAVLTNVRPEHIESHGSFEKYRKAKGELFNKLKIKKDKIKKMSVINLDDASAHYYADFQADEKYGYGLLKENGRNEIKNHFIPEDIKFSVTGVDFTLEGEKYLSPLLGDFNLYNVLAAIALARAFEIPHRYIKKTISDFKGAPGRLEVLQSKPFLVCIDYAHTPDALESVYRAAKSFWIKNGGCLIGVLGAAGGGRDKWKRPKMGAIAQEFCDEIILTDEDPYTEDPEKIVNEVARG</sequence>
<dbReference type="HAMAP" id="MF_00031">
    <property type="entry name" value="DNA_HJ_migration_RuvA"/>
    <property type="match status" value="1"/>
</dbReference>
<dbReference type="InterPro" id="IPR036565">
    <property type="entry name" value="Mur-like_cat_sf"/>
</dbReference>
<dbReference type="Proteomes" id="UP000786662">
    <property type="component" value="Unassembled WGS sequence"/>
</dbReference>
<organism evidence="9 10">
    <name type="scientific">Candidatus Sungiibacteriota bacterium</name>
    <dbReference type="NCBI Taxonomy" id="2750080"/>
    <lineage>
        <taxon>Bacteria</taxon>
        <taxon>Candidatus Sungiibacteriota</taxon>
    </lineage>
</organism>
<dbReference type="EC" id="3.6.4.12" evidence="9"/>
<dbReference type="SMART" id="SM00278">
    <property type="entry name" value="HhH1"/>
    <property type="match status" value="2"/>
</dbReference>
<dbReference type="InterPro" id="IPR003583">
    <property type="entry name" value="Hlx-hairpin-Hlx_DNA-bd_motif"/>
</dbReference>
<evidence type="ECO:0000256" key="5">
    <source>
        <dbReference type="ARBA" id="ARBA00023172"/>
    </source>
</evidence>
<dbReference type="GO" id="GO:0009379">
    <property type="term" value="C:Holliday junction helicase complex"/>
    <property type="evidence" value="ECO:0007669"/>
    <property type="project" value="InterPro"/>
</dbReference>
<dbReference type="GO" id="GO:0005524">
    <property type="term" value="F:ATP binding"/>
    <property type="evidence" value="ECO:0007669"/>
    <property type="project" value="InterPro"/>
</dbReference>
<dbReference type="NCBIfam" id="TIGR01085">
    <property type="entry name" value="murE"/>
    <property type="match status" value="1"/>
</dbReference>
<dbReference type="Gene3D" id="3.90.190.20">
    <property type="entry name" value="Mur ligase, C-terminal domain"/>
    <property type="match status" value="1"/>
</dbReference>
<dbReference type="GO" id="GO:0009378">
    <property type="term" value="F:four-way junction helicase activity"/>
    <property type="evidence" value="ECO:0007669"/>
    <property type="project" value="InterPro"/>
</dbReference>
<dbReference type="Gene3D" id="1.10.150.20">
    <property type="entry name" value="5' to 3' exonuclease, C-terminal subdomain"/>
    <property type="match status" value="1"/>
</dbReference>
<evidence type="ECO:0000313" key="9">
    <source>
        <dbReference type="EMBL" id="MBI2052534.1"/>
    </source>
</evidence>
<dbReference type="Pfam" id="PF01330">
    <property type="entry name" value="RuvA_N"/>
    <property type="match status" value="1"/>
</dbReference>
<comment type="pathway">
    <text evidence="7">Cell wall biogenesis; peptidoglycan biosynthesis.</text>
</comment>
<dbReference type="Gene3D" id="3.40.1190.10">
    <property type="entry name" value="Mur-like, catalytic domain"/>
    <property type="match status" value="1"/>
</dbReference>
<evidence type="ECO:0000256" key="7">
    <source>
        <dbReference type="RuleBase" id="RU004135"/>
    </source>
</evidence>
<keyword evidence="9" id="KW-0378">Hydrolase</keyword>
<dbReference type="InterPro" id="IPR011114">
    <property type="entry name" value="RuvA_C"/>
</dbReference>
<gene>
    <name evidence="9" type="primary">ruvA</name>
    <name evidence="9" type="ORF">HYT38_02550</name>
</gene>
<dbReference type="Pfam" id="PF14520">
    <property type="entry name" value="HHH_5"/>
    <property type="match status" value="1"/>
</dbReference>
<protein>
    <submittedName>
        <fullName evidence="9">Holliday junction branch migration protein RuvA</fullName>
        <ecNumber evidence="9">3.6.4.12</ecNumber>
    </submittedName>
</protein>
<dbReference type="PANTHER" id="PTHR23135">
    <property type="entry name" value="MUR LIGASE FAMILY MEMBER"/>
    <property type="match status" value="1"/>
</dbReference>
<dbReference type="SUPFAM" id="SSF47781">
    <property type="entry name" value="RuvA domain 2-like"/>
    <property type="match status" value="1"/>
</dbReference>
<dbReference type="SUPFAM" id="SSF50249">
    <property type="entry name" value="Nucleic acid-binding proteins"/>
    <property type="match status" value="1"/>
</dbReference>
<dbReference type="GO" id="GO:0008360">
    <property type="term" value="P:regulation of cell shape"/>
    <property type="evidence" value="ECO:0007669"/>
    <property type="project" value="UniProtKB-KW"/>
</dbReference>
<feature type="domain" description="Helix-hairpin-helix DNA-binding motif class 1" evidence="8">
    <location>
        <begin position="108"/>
        <end position="127"/>
    </location>
</feature>
<dbReference type="SUPFAM" id="SSF53623">
    <property type="entry name" value="MurD-like peptide ligases, catalytic domain"/>
    <property type="match status" value="1"/>
</dbReference>
<feature type="domain" description="Helix-hairpin-helix DNA-binding motif class 1" evidence="8">
    <location>
        <begin position="73"/>
        <end position="92"/>
    </location>
</feature>
<reference evidence="9" key="1">
    <citation type="submission" date="2020-07" db="EMBL/GenBank/DDBJ databases">
        <title>Huge and variable diversity of episymbiotic CPR bacteria and DPANN archaea in groundwater ecosystems.</title>
        <authorList>
            <person name="He C.Y."/>
            <person name="Keren R."/>
            <person name="Whittaker M."/>
            <person name="Farag I.F."/>
            <person name="Doudna J."/>
            <person name="Cate J.H.D."/>
            <person name="Banfield J.F."/>
        </authorList>
    </citation>
    <scope>NUCLEOTIDE SEQUENCE</scope>
    <source>
        <strain evidence="9">NC_groundwater_191_Ag_S-0.1um_45_8</strain>
    </source>
</reference>
<dbReference type="InterPro" id="IPR000085">
    <property type="entry name" value="RuvA"/>
</dbReference>
<comment type="subcellular location">
    <subcellularLocation>
        <location evidence="7">Cytoplasm</location>
    </subcellularLocation>
</comment>
<dbReference type="InterPro" id="IPR012340">
    <property type="entry name" value="NA-bd_OB-fold"/>
</dbReference>
<keyword evidence="7" id="KW-0573">Peptidoglycan synthesis</keyword>
<keyword evidence="4" id="KW-0238">DNA-binding</keyword>
<dbReference type="InterPro" id="IPR013849">
    <property type="entry name" value="DNA_helicase_Holl-junc_RuvA_I"/>
</dbReference>
<keyword evidence="7" id="KW-0132">Cell division</keyword>
<dbReference type="GO" id="GO:0016881">
    <property type="term" value="F:acid-amino acid ligase activity"/>
    <property type="evidence" value="ECO:0007669"/>
    <property type="project" value="InterPro"/>
</dbReference>
<dbReference type="GO" id="GO:0009252">
    <property type="term" value="P:peptidoglycan biosynthetic process"/>
    <property type="evidence" value="ECO:0007669"/>
    <property type="project" value="UniProtKB-KW"/>
</dbReference>
<keyword evidence="5" id="KW-0233">DNA recombination</keyword>
<dbReference type="GO" id="GO:0016787">
    <property type="term" value="F:hydrolase activity"/>
    <property type="evidence" value="ECO:0007669"/>
    <property type="project" value="UniProtKB-KW"/>
</dbReference>
<comment type="similarity">
    <text evidence="1">Belongs to the MurCDEF family. MurE subfamily.</text>
</comment>
<dbReference type="NCBIfam" id="TIGR00084">
    <property type="entry name" value="ruvA"/>
    <property type="match status" value="1"/>
</dbReference>
<dbReference type="GO" id="GO:0051301">
    <property type="term" value="P:cell division"/>
    <property type="evidence" value="ECO:0007669"/>
    <property type="project" value="UniProtKB-KW"/>
</dbReference>
<evidence type="ECO:0000256" key="2">
    <source>
        <dbReference type="ARBA" id="ARBA00022490"/>
    </source>
</evidence>